<feature type="transmembrane region" description="Helical" evidence="1">
    <location>
        <begin position="373"/>
        <end position="396"/>
    </location>
</feature>
<dbReference type="InterPro" id="IPR013656">
    <property type="entry name" value="PAS_4"/>
</dbReference>
<feature type="domain" description="PAS" evidence="2">
    <location>
        <begin position="427"/>
        <end position="497"/>
    </location>
</feature>
<dbReference type="SUPFAM" id="SSF55785">
    <property type="entry name" value="PYP-like sensor domain (PAS domain)"/>
    <property type="match status" value="1"/>
</dbReference>
<dbReference type="Pfam" id="PF08448">
    <property type="entry name" value="PAS_4"/>
    <property type="match status" value="1"/>
</dbReference>
<keyword evidence="1" id="KW-1133">Transmembrane helix</keyword>
<dbReference type="PANTHER" id="PTHR46663">
    <property type="entry name" value="DIGUANYLATE CYCLASE DGCT-RELATED"/>
    <property type="match status" value="1"/>
</dbReference>
<feature type="transmembrane region" description="Helical" evidence="1">
    <location>
        <begin position="27"/>
        <end position="46"/>
    </location>
</feature>
<dbReference type="SUPFAM" id="SSF55073">
    <property type="entry name" value="Nucleotide cyclase"/>
    <property type="match status" value="1"/>
</dbReference>
<dbReference type="PATRIC" id="fig|272123.3.peg.5298"/>
<keyword evidence="1" id="KW-0472">Membrane</keyword>
<keyword evidence="1" id="KW-0812">Transmembrane</keyword>
<dbReference type="OrthoDB" id="9759607at2"/>
<dbReference type="CDD" id="cd00130">
    <property type="entry name" value="PAS"/>
    <property type="match status" value="1"/>
</dbReference>
<dbReference type="EMBL" id="CP003659">
    <property type="protein sequence ID" value="AFZ60221.1"/>
    <property type="molecule type" value="Genomic_DNA"/>
</dbReference>
<sequence>MNQQLSSHLVRLVFEVKQVLNQGRRELMIASWIAICVMILRSVGLLQSLELDTLDKFFRLRPYELPDERITIVAIDETSVRQVGSWPIPDEIIAQVLFKLKEYKPRAIGLDIYRDLAVKSGYKKLENAYKSIPNLIGIQLLAHNKKQSVLPPSILNERNQVGFNNILYDPDGKVRRSLLYSHVNNQAHESFALKLALLYLKSEGITPQTAKGNHQYLQLGKAVFTRFESNNGGYVGADARGYQILSNFPKPRCHNVSVGLCNYRHISLTDVLAGRIPEDWIRDRIILIGSTAPSLQDFVFIPYSSHLMDTSAAQPIAGVQLQAYFINELISAALQGRPLLKVCPDYIENLWIFIWSLIGMLIIWQIRQPKKSVFIFLLSGFALNLTVYLAFLSGWWIPIIPAWLTFSSSAIAMIFHINYIQQELKRSKEFLHQIINAIPDPIFVKNQQHQLIVLNEAYCRFIGYSYNLLIEKLDYNFFPQHEADIFRKQDDIVFQTQQPQEHEEELTNANGKTYLIATKRSLHKDAAGNFFLVGIIRDITQSKKIEEQLKRTAADLSHSNYALKLQENHLRQLAYHDSLTGLSNRKFFLEQLDESLNWSQTNHLMLGLLFIDLDGFKEVNDTLGHEIGDRLLVIIAQRLNSSLRTSDTVSRLGGDEFTVILRAISNFQIAAKVAEKLLSVITEPIVLDGHTTTVSASIGISIYPTNSQNSEDLIKQADTAMYQAKHLGKNRYEFTETVMNAE</sequence>
<dbReference type="KEGG" id="acy:Anacy_4878"/>
<dbReference type="CDD" id="cd01949">
    <property type="entry name" value="GGDEF"/>
    <property type="match status" value="1"/>
</dbReference>
<protein>
    <submittedName>
        <fullName evidence="5">Diguanylate cyclase with PAS/PAC and Chase2 sensors</fullName>
    </submittedName>
</protein>
<dbReference type="eggNOG" id="COG4252">
    <property type="taxonomic scope" value="Bacteria"/>
</dbReference>
<accession>K9ZM10</accession>
<dbReference type="Pfam" id="PF00990">
    <property type="entry name" value="GGDEF"/>
    <property type="match status" value="1"/>
</dbReference>
<dbReference type="InterPro" id="IPR007890">
    <property type="entry name" value="CHASE2"/>
</dbReference>
<evidence type="ECO:0000313" key="6">
    <source>
        <dbReference type="Proteomes" id="UP000010474"/>
    </source>
</evidence>
<keyword evidence="6" id="KW-1185">Reference proteome</keyword>
<dbReference type="PROSITE" id="PS50887">
    <property type="entry name" value="GGDEF"/>
    <property type="match status" value="1"/>
</dbReference>
<dbReference type="InterPro" id="IPR029787">
    <property type="entry name" value="Nucleotide_cyclase"/>
</dbReference>
<dbReference type="NCBIfam" id="TIGR00229">
    <property type="entry name" value="sensory_box"/>
    <property type="match status" value="1"/>
</dbReference>
<dbReference type="InterPro" id="IPR035965">
    <property type="entry name" value="PAS-like_dom_sf"/>
</dbReference>
<evidence type="ECO:0000313" key="5">
    <source>
        <dbReference type="EMBL" id="AFZ60221.1"/>
    </source>
</evidence>
<evidence type="ECO:0000259" key="4">
    <source>
        <dbReference type="PROSITE" id="PS50887"/>
    </source>
</evidence>
<feature type="transmembrane region" description="Helical" evidence="1">
    <location>
        <begin position="402"/>
        <end position="420"/>
    </location>
</feature>
<dbReference type="STRING" id="272123.Anacy_4878"/>
<dbReference type="InterPro" id="IPR000700">
    <property type="entry name" value="PAS-assoc_C"/>
</dbReference>
<reference evidence="6" key="1">
    <citation type="journal article" date="2013" name="Proc. Natl. Acad. Sci. U.S.A.">
        <title>Improving the coverage of the cyanobacterial phylum using diversity-driven genome sequencing.</title>
        <authorList>
            <person name="Shih P.M."/>
            <person name="Wu D."/>
            <person name="Latifi A."/>
            <person name="Axen S.D."/>
            <person name="Fewer D.P."/>
            <person name="Talla E."/>
            <person name="Calteau A."/>
            <person name="Cai F."/>
            <person name="Tandeau de Marsac N."/>
            <person name="Rippka R."/>
            <person name="Herdman M."/>
            <person name="Sivonen K."/>
            <person name="Coursin T."/>
            <person name="Laurent T."/>
            <person name="Goodwin L."/>
            <person name="Nolan M."/>
            <person name="Davenport K.W."/>
            <person name="Han C.S."/>
            <person name="Rubin E.M."/>
            <person name="Eisen J.A."/>
            <person name="Woyke T."/>
            <person name="Gugger M."/>
            <person name="Kerfeld C.A."/>
        </authorList>
    </citation>
    <scope>NUCLEOTIDE SEQUENCE [LARGE SCALE GENOMIC DNA]</scope>
    <source>
        <strain evidence="6">ATCC 27899 / PCC 7122</strain>
    </source>
</reference>
<gene>
    <name evidence="5" type="ordered locus">Anacy_4878</name>
</gene>
<dbReference type="InterPro" id="IPR000014">
    <property type="entry name" value="PAS"/>
</dbReference>
<feature type="domain" description="GGDEF" evidence="4">
    <location>
        <begin position="604"/>
        <end position="737"/>
    </location>
</feature>
<dbReference type="SMART" id="SM01080">
    <property type="entry name" value="CHASE2"/>
    <property type="match status" value="1"/>
</dbReference>
<dbReference type="Proteomes" id="UP000010474">
    <property type="component" value="Chromosome"/>
</dbReference>
<feature type="transmembrane region" description="Helical" evidence="1">
    <location>
        <begin position="350"/>
        <end position="366"/>
    </location>
</feature>
<feature type="domain" description="PAC" evidence="3">
    <location>
        <begin position="500"/>
        <end position="551"/>
    </location>
</feature>
<dbReference type="RefSeq" id="WP_015216837.1">
    <property type="nucleotide sequence ID" value="NC_019771.1"/>
</dbReference>
<dbReference type="InterPro" id="IPR000160">
    <property type="entry name" value="GGDEF_dom"/>
</dbReference>
<dbReference type="Pfam" id="PF05226">
    <property type="entry name" value="CHASE2"/>
    <property type="match status" value="1"/>
</dbReference>
<dbReference type="PANTHER" id="PTHR46663:SF2">
    <property type="entry name" value="GGDEF DOMAIN-CONTAINING PROTEIN"/>
    <property type="match status" value="1"/>
</dbReference>
<dbReference type="AlphaFoldDB" id="K9ZM10"/>
<dbReference type="InterPro" id="IPR052163">
    <property type="entry name" value="DGC-Regulatory_Protein"/>
</dbReference>
<dbReference type="SMART" id="SM00267">
    <property type="entry name" value="GGDEF"/>
    <property type="match status" value="1"/>
</dbReference>
<evidence type="ECO:0000259" key="2">
    <source>
        <dbReference type="PROSITE" id="PS50112"/>
    </source>
</evidence>
<dbReference type="FunFam" id="3.30.70.270:FF:000001">
    <property type="entry name" value="Diguanylate cyclase domain protein"/>
    <property type="match status" value="1"/>
</dbReference>
<evidence type="ECO:0000259" key="3">
    <source>
        <dbReference type="PROSITE" id="PS50113"/>
    </source>
</evidence>
<dbReference type="Gene3D" id="3.30.70.270">
    <property type="match status" value="1"/>
</dbReference>
<dbReference type="eggNOG" id="COG2199">
    <property type="taxonomic scope" value="Bacteria"/>
</dbReference>
<dbReference type="HOGENOM" id="CLU_000445_85_1_3"/>
<dbReference type="NCBIfam" id="TIGR00254">
    <property type="entry name" value="GGDEF"/>
    <property type="match status" value="1"/>
</dbReference>
<dbReference type="PROSITE" id="PS50112">
    <property type="entry name" value="PAS"/>
    <property type="match status" value="1"/>
</dbReference>
<dbReference type="Gene3D" id="3.30.450.20">
    <property type="entry name" value="PAS domain"/>
    <property type="match status" value="1"/>
</dbReference>
<name>K9ZM10_ANACC</name>
<proteinExistence type="predicted"/>
<evidence type="ECO:0000256" key="1">
    <source>
        <dbReference type="SAM" id="Phobius"/>
    </source>
</evidence>
<dbReference type="SMART" id="SM00091">
    <property type="entry name" value="PAS"/>
    <property type="match status" value="1"/>
</dbReference>
<dbReference type="InterPro" id="IPR043128">
    <property type="entry name" value="Rev_trsase/Diguanyl_cyclase"/>
</dbReference>
<dbReference type="PROSITE" id="PS50113">
    <property type="entry name" value="PAC"/>
    <property type="match status" value="1"/>
</dbReference>
<organism evidence="5 6">
    <name type="scientific">Anabaena cylindrica (strain ATCC 27899 / PCC 7122)</name>
    <dbReference type="NCBI Taxonomy" id="272123"/>
    <lineage>
        <taxon>Bacteria</taxon>
        <taxon>Bacillati</taxon>
        <taxon>Cyanobacteriota</taxon>
        <taxon>Cyanophyceae</taxon>
        <taxon>Nostocales</taxon>
        <taxon>Nostocaceae</taxon>
        <taxon>Anabaena</taxon>
    </lineage>
</organism>